<proteinExistence type="predicted"/>
<gene>
    <name evidence="1" type="ORF">JZM60_15025</name>
</gene>
<dbReference type="EMBL" id="CP071382">
    <property type="protein sequence ID" value="QSV45411.1"/>
    <property type="molecule type" value="Genomic_DNA"/>
</dbReference>
<organism evidence="1 2">
    <name type="scientific">Geobacter benzoatilyticus</name>
    <dbReference type="NCBI Taxonomy" id="2815309"/>
    <lineage>
        <taxon>Bacteria</taxon>
        <taxon>Pseudomonadati</taxon>
        <taxon>Thermodesulfobacteriota</taxon>
        <taxon>Desulfuromonadia</taxon>
        <taxon>Geobacterales</taxon>
        <taxon>Geobacteraceae</taxon>
        <taxon>Geobacter</taxon>
    </lineage>
</organism>
<dbReference type="RefSeq" id="WP_207163208.1">
    <property type="nucleotide sequence ID" value="NZ_CP071382.1"/>
</dbReference>
<evidence type="ECO:0000313" key="1">
    <source>
        <dbReference type="EMBL" id="QSV45411.1"/>
    </source>
</evidence>
<keyword evidence="2" id="KW-1185">Reference proteome</keyword>
<reference evidence="1 2" key="1">
    <citation type="submission" date="2021-03" db="EMBL/GenBank/DDBJ databases">
        <title>Geobacter metallireducens gen. nov. sp. nov., a microorganism capable of coupling the complete oxidation of organic compounds to the reduction of iron and other metals.</title>
        <authorList>
            <person name="Li Y."/>
        </authorList>
    </citation>
    <scope>NUCLEOTIDE SEQUENCE [LARGE SCALE GENOMIC DNA]</scope>
    <source>
        <strain evidence="1 2">Jerry-YX</strain>
    </source>
</reference>
<evidence type="ECO:0008006" key="3">
    <source>
        <dbReference type="Google" id="ProtNLM"/>
    </source>
</evidence>
<dbReference type="Proteomes" id="UP000663651">
    <property type="component" value="Chromosome"/>
</dbReference>
<evidence type="ECO:0000313" key="2">
    <source>
        <dbReference type="Proteomes" id="UP000663651"/>
    </source>
</evidence>
<accession>A0ABX7Q2T8</accession>
<name>A0ABX7Q2T8_9BACT</name>
<protein>
    <recommendedName>
        <fullName evidence="3">DUF2778 domain-containing protein</fullName>
    </recommendedName>
</protein>
<sequence length="248" mass="28118">MHLNAVLIKSGFEDYYLHYWSDVPPYAFVERPVLADSILTGCLGNFTRMHQLRSFLCRNDVMQYSMHRMSDHQVLDAIRHMIKSGRAVVVIKRKFLGNQFLKFNGKQLLWGDCTGNIKKWWPAVSGRPGYQGKGQQNLPGQGPLPEGTWMVKQSEYQKISAEDAIVGLTSIVGLKRGKWPGSVIAWGAHRVWLHPKDGTNTYGRKDFSIHGGWKAGSAGCIDLTSYIGEFVSMFLEYGKDMELVVEYR</sequence>